<reference evidence="2 3" key="1">
    <citation type="journal article" date="2024" name="Curr. Microbiol.">
        <title>Luteibacter sahnii sp. nov., A Novel Yellow-Colored Xanthomonadin Pigment Producing Probiotic Bacterium from Healthy Rice Seed Microbiome.</title>
        <authorList>
            <person name="Jaiswal G."/>
            <person name="Rana R."/>
            <person name="Nayak P.K."/>
            <person name="Chouhan R."/>
            <person name="Gandhi S.G."/>
            <person name="Patel H.K."/>
            <person name="Patil P.B."/>
        </authorList>
    </citation>
    <scope>NUCLEOTIDE SEQUENCE [LARGE SCALE GENOMIC DNA]</scope>
    <source>
        <strain evidence="2 3">PPL201</strain>
    </source>
</reference>
<feature type="chain" id="PRO_5045132865" description="DUF4340 domain-containing protein" evidence="1">
    <location>
        <begin position="25"/>
        <end position="161"/>
    </location>
</feature>
<keyword evidence="3" id="KW-1185">Reference proteome</keyword>
<keyword evidence="1" id="KW-0732">Signal</keyword>
<gene>
    <name evidence="2" type="ORF">P3W24_17020</name>
</gene>
<evidence type="ECO:0000256" key="1">
    <source>
        <dbReference type="SAM" id="SignalP"/>
    </source>
</evidence>
<proteinExistence type="predicted"/>
<feature type="signal peptide" evidence="1">
    <location>
        <begin position="1"/>
        <end position="24"/>
    </location>
</feature>
<comment type="caution">
    <text evidence="2">The sequence shown here is derived from an EMBL/GenBank/DDBJ whole genome shotgun (WGS) entry which is preliminary data.</text>
</comment>
<dbReference type="EMBL" id="JARJJS010000006">
    <property type="protein sequence ID" value="MDF4026678.1"/>
    <property type="molecule type" value="Genomic_DNA"/>
</dbReference>
<name>A0ABT6BEW4_9GAMM</name>
<evidence type="ECO:0000313" key="3">
    <source>
        <dbReference type="Proteomes" id="UP001528850"/>
    </source>
</evidence>
<dbReference type="Proteomes" id="UP001528850">
    <property type="component" value="Unassembled WGS sequence"/>
</dbReference>
<protein>
    <recommendedName>
        <fullName evidence="4">DUF4340 domain-containing protein</fullName>
    </recommendedName>
</protein>
<sequence>MAARVVAIVLLALVAVAVAWQWHADDAEARDHMLTGLDPAAITHLDVSLRGFATQRFERRDDHWTADGATPVDAGRVEELAQLARTPVDAWKPSSDVDPTRIGLSPPTAVLTLDGTRLEFGDMTALGKRRYVRVGDRVAIVPAQALPRPPRMQALATSPGP</sequence>
<accession>A0ABT6BEW4</accession>
<organism evidence="2 3">
    <name type="scientific">Luteibacter sahnii</name>
    <dbReference type="NCBI Taxonomy" id="3021977"/>
    <lineage>
        <taxon>Bacteria</taxon>
        <taxon>Pseudomonadati</taxon>
        <taxon>Pseudomonadota</taxon>
        <taxon>Gammaproteobacteria</taxon>
        <taxon>Lysobacterales</taxon>
        <taxon>Rhodanobacteraceae</taxon>
        <taxon>Luteibacter</taxon>
    </lineage>
</organism>
<evidence type="ECO:0000313" key="2">
    <source>
        <dbReference type="EMBL" id="MDF4026678.1"/>
    </source>
</evidence>
<evidence type="ECO:0008006" key="4">
    <source>
        <dbReference type="Google" id="ProtNLM"/>
    </source>
</evidence>